<dbReference type="InterPro" id="IPR019076">
    <property type="entry name" value="Spore_lipoprot_YhcN/YlaJ-like"/>
</dbReference>
<feature type="region of interest" description="Disordered" evidence="1">
    <location>
        <begin position="54"/>
        <end position="83"/>
    </location>
</feature>
<protein>
    <recommendedName>
        <fullName evidence="5">Sporulation protein</fullName>
    </recommendedName>
</protein>
<dbReference type="Pfam" id="PF09580">
    <property type="entry name" value="Spore_YhcN_YlaJ"/>
    <property type="match status" value="1"/>
</dbReference>
<keyword evidence="2" id="KW-0732">Signal</keyword>
<dbReference type="AlphaFoldDB" id="A0A4Y9AHW3"/>
<evidence type="ECO:0000256" key="2">
    <source>
        <dbReference type="SAM" id="SignalP"/>
    </source>
</evidence>
<keyword evidence="4" id="KW-1185">Reference proteome</keyword>
<evidence type="ECO:0000256" key="1">
    <source>
        <dbReference type="SAM" id="MobiDB-lite"/>
    </source>
</evidence>
<proteinExistence type="predicted"/>
<organism evidence="3 4">
    <name type="scientific">Lentibacillus salicampi</name>
    <dbReference type="NCBI Taxonomy" id="175306"/>
    <lineage>
        <taxon>Bacteria</taxon>
        <taxon>Bacillati</taxon>
        <taxon>Bacillota</taxon>
        <taxon>Bacilli</taxon>
        <taxon>Bacillales</taxon>
        <taxon>Bacillaceae</taxon>
        <taxon>Lentibacillus</taxon>
    </lineage>
</organism>
<reference evidence="3 4" key="1">
    <citation type="submission" date="2019-03" db="EMBL/GenBank/DDBJ databases">
        <title>Genome sequence of Lentibacillus salicampi ATCC BAA-719.</title>
        <authorList>
            <person name="Maclea K.S."/>
            <person name="Simoes Junior M."/>
        </authorList>
    </citation>
    <scope>NUCLEOTIDE SEQUENCE [LARGE SCALE GENOMIC DNA]</scope>
    <source>
        <strain evidence="3 4">ATCC BAA-719</strain>
    </source>
</reference>
<evidence type="ECO:0000313" key="3">
    <source>
        <dbReference type="EMBL" id="TFJ94001.1"/>
    </source>
</evidence>
<name>A0A4Y9AHW3_9BACI</name>
<dbReference type="EMBL" id="SRHY01000003">
    <property type="protein sequence ID" value="TFJ94001.1"/>
    <property type="molecule type" value="Genomic_DNA"/>
</dbReference>
<sequence>MQIIRWMMFPVCLFLLIGCAQYESGEQDSGQNMNSQPIHYESEKEHNERLGAEDQGIDEDGGYPQSEQKELNNGDRNGQSDKFTNEMSLNISNHLKQRNDVRQVQVAVSEERVVVGIMLSDHAPPDMRERVEQEVQEMVPNKEVYVYTDEIFWDRMRNKDARLDQINGDTREFLREFFNRDREHF</sequence>
<feature type="chain" id="PRO_5038721476" description="Sporulation protein" evidence="2">
    <location>
        <begin position="23"/>
        <end position="185"/>
    </location>
</feature>
<dbReference type="RefSeq" id="WP_135108790.1">
    <property type="nucleotide sequence ID" value="NZ_SRHY01000003.1"/>
</dbReference>
<dbReference type="Proteomes" id="UP000298484">
    <property type="component" value="Unassembled WGS sequence"/>
</dbReference>
<accession>A0A4Y9AHW3</accession>
<comment type="caution">
    <text evidence="3">The sequence shown here is derived from an EMBL/GenBank/DDBJ whole genome shotgun (WGS) entry which is preliminary data.</text>
</comment>
<dbReference type="OrthoDB" id="2969417at2"/>
<feature type="signal peptide" evidence="2">
    <location>
        <begin position="1"/>
        <end position="22"/>
    </location>
</feature>
<evidence type="ECO:0008006" key="5">
    <source>
        <dbReference type="Google" id="ProtNLM"/>
    </source>
</evidence>
<gene>
    <name evidence="3" type="ORF">E4U82_04090</name>
</gene>
<dbReference type="PROSITE" id="PS51257">
    <property type="entry name" value="PROKAR_LIPOPROTEIN"/>
    <property type="match status" value="1"/>
</dbReference>
<evidence type="ECO:0000313" key="4">
    <source>
        <dbReference type="Proteomes" id="UP000298484"/>
    </source>
</evidence>
<feature type="compositionally biased region" description="Polar residues" evidence="1">
    <location>
        <begin position="74"/>
        <end position="83"/>
    </location>
</feature>